<sequence length="314" mass="36961">MTYRHYLQKTDRNHIIIDWEDKVTNDSGEASVKPIYPEFKTGEDENGNEWYRSDDIVVEGEDGNQYSAKYKRGIVDWEATWEKYERDSYDGIATGEGDSPFRIYYQKTQATQGIDIVYNGRTLKTGLIEKVWDRPTHNQFNDFVGEIIISDEAFETVNNKVDINDNSILWLELKENLNQEEWYEPIKYGRTEKEAGIKQRLRRKLEAQMATENVRAEKGFDGVDVDLLQEFEEDYEYIYEVKRSNANPIDVYQCVMYWDAYSRTDDSNLSKVILVARSIGDNAASMVDRWNNRQDEYGDEYNIEFQPLSEYDLD</sequence>
<organism evidence="1 2">
    <name type="scientific">Natronorubrum bangense JCM 10635</name>
    <dbReference type="NCBI Taxonomy" id="1227500"/>
    <lineage>
        <taxon>Archaea</taxon>
        <taxon>Methanobacteriati</taxon>
        <taxon>Methanobacteriota</taxon>
        <taxon>Stenosarchaea group</taxon>
        <taxon>Halobacteria</taxon>
        <taxon>Halobacteriales</taxon>
        <taxon>Natrialbaceae</taxon>
        <taxon>Natronorubrum</taxon>
    </lineage>
</organism>
<dbReference type="EMBL" id="AOHY01000034">
    <property type="protein sequence ID" value="ELY47797.1"/>
    <property type="molecule type" value="Genomic_DNA"/>
</dbReference>
<accession>L9WEL6</accession>
<dbReference type="PATRIC" id="fig|1227500.6.peg.2286"/>
<dbReference type="eggNOG" id="arCOG00115">
    <property type="taxonomic scope" value="Archaea"/>
</dbReference>
<keyword evidence="2" id="KW-1185">Reference proteome</keyword>
<reference evidence="1 2" key="1">
    <citation type="journal article" date="2014" name="PLoS Genet.">
        <title>Phylogenetically driven sequencing of extremely halophilic archaea reveals strategies for static and dynamic osmo-response.</title>
        <authorList>
            <person name="Becker E.A."/>
            <person name="Seitzer P.M."/>
            <person name="Tritt A."/>
            <person name="Larsen D."/>
            <person name="Krusor M."/>
            <person name="Yao A.I."/>
            <person name="Wu D."/>
            <person name="Madern D."/>
            <person name="Eisen J.A."/>
            <person name="Darling A.E."/>
            <person name="Facciotti M.T."/>
        </authorList>
    </citation>
    <scope>NUCLEOTIDE SEQUENCE [LARGE SCALE GENOMIC DNA]</scope>
    <source>
        <strain evidence="1 2">JCM 10635</strain>
    </source>
</reference>
<comment type="caution">
    <text evidence="1">The sequence shown here is derived from an EMBL/GenBank/DDBJ whole genome shotgun (WGS) entry which is preliminary data.</text>
</comment>
<evidence type="ECO:0000313" key="1">
    <source>
        <dbReference type="EMBL" id="ELY47797.1"/>
    </source>
</evidence>
<name>L9WEL6_9EURY</name>
<gene>
    <name evidence="1" type="ORF">C494_11365</name>
</gene>
<evidence type="ECO:0000313" key="2">
    <source>
        <dbReference type="Proteomes" id="UP000011690"/>
    </source>
</evidence>
<dbReference type="Proteomes" id="UP000011690">
    <property type="component" value="Unassembled WGS sequence"/>
</dbReference>
<dbReference type="AlphaFoldDB" id="L9WEL6"/>
<protein>
    <submittedName>
        <fullName evidence="1">Uncharacterized protein</fullName>
    </submittedName>
</protein>
<proteinExistence type="predicted"/>